<evidence type="ECO:0000256" key="4">
    <source>
        <dbReference type="ARBA" id="ARBA00010561"/>
    </source>
</evidence>
<evidence type="ECO:0000256" key="7">
    <source>
        <dbReference type="ARBA" id="ARBA00022475"/>
    </source>
</evidence>
<dbReference type="KEGG" id="oai:OLEAN_C29810"/>
<keyword evidence="21" id="KW-1185">Reference proteome</keyword>
<evidence type="ECO:0000256" key="2">
    <source>
        <dbReference type="ARBA" id="ARBA00004651"/>
    </source>
</evidence>
<evidence type="ECO:0000256" key="15">
    <source>
        <dbReference type="ARBA" id="ARBA00032605"/>
    </source>
</evidence>
<comment type="similarity">
    <text evidence="4 19">Belongs to the CobS family.</text>
</comment>
<feature type="transmembrane region" description="Helical" evidence="19">
    <location>
        <begin position="166"/>
        <end position="189"/>
    </location>
</feature>
<keyword evidence="8 19" id="KW-0169">Cobalamin biosynthesis</keyword>
<evidence type="ECO:0000256" key="17">
    <source>
        <dbReference type="ARBA" id="ARBA00048623"/>
    </source>
</evidence>
<organism evidence="20 21">
    <name type="scientific">Oleispira antarctica RB-8</name>
    <dbReference type="NCBI Taxonomy" id="698738"/>
    <lineage>
        <taxon>Bacteria</taxon>
        <taxon>Pseudomonadati</taxon>
        <taxon>Pseudomonadota</taxon>
        <taxon>Gammaproteobacteria</taxon>
        <taxon>Oceanospirillales</taxon>
        <taxon>Oceanospirillaceae</taxon>
        <taxon>Oleispira</taxon>
    </lineage>
</organism>
<dbReference type="HOGENOM" id="CLU_057426_3_1_6"/>
<dbReference type="PANTHER" id="PTHR34148">
    <property type="entry name" value="ADENOSYLCOBINAMIDE-GDP RIBAZOLETRANSFERASE"/>
    <property type="match status" value="1"/>
</dbReference>
<sequence length="277" mass="29997">MINNIKQAWFSFWYAIAFLTRIPAVNLSKALTSYNKKIGQGSLYFYPVVGLIIGSLMCVVYFICAWQAGNSYPLSAAAIYGSGFDSSNLVIAALMLLAWCLVTGGLHLDGLADAADAWVGGYGDKQRTLDIMKDPTIGPMGAMLVVVVLLLKFAALVVVVDKMQGFYLIGAMLAVPMLARFSILPLFYFTPYVREKGLGSDLKQSISPLLLMIVTVITVLLTVVFLQQKSILILILSAAILLWARNIMMQRIGGTTGDTAGALIEVQEALLLCALVL</sequence>
<dbReference type="PANTHER" id="PTHR34148:SF1">
    <property type="entry name" value="ADENOSYLCOBINAMIDE-GDP RIBAZOLETRANSFERASE"/>
    <property type="match status" value="1"/>
</dbReference>
<evidence type="ECO:0000256" key="18">
    <source>
        <dbReference type="ARBA" id="ARBA00049504"/>
    </source>
</evidence>
<reference evidence="20 21" key="1">
    <citation type="journal article" date="2013" name="Nat. Commun.">
        <title>Genome sequence and functional genomic analysis of the oil-degrading bacterium Oleispira antarctica.</title>
        <authorList>
            <person name="Kube M."/>
            <person name="Chernikova T.N."/>
            <person name="Al-Ramahi Y."/>
            <person name="Beloqui A."/>
            <person name="Lopez-Cortez N."/>
            <person name="Guazzaroni M.E."/>
            <person name="Heipieper H.J."/>
            <person name="Klages S."/>
            <person name="Kotsyurbenko O.R."/>
            <person name="Langer I."/>
            <person name="Nechitaylo T.Y."/>
            <person name="Lunsdorf H."/>
            <person name="Fernandez M."/>
            <person name="Juarez S."/>
            <person name="Ciordia S."/>
            <person name="Singer A."/>
            <person name="Kagan O."/>
            <person name="Egorova O."/>
            <person name="Petit P.A."/>
            <person name="Stogios P."/>
            <person name="Kim Y."/>
            <person name="Tchigvintsev A."/>
            <person name="Flick R."/>
            <person name="Denaro R."/>
            <person name="Genovese M."/>
            <person name="Albar J.P."/>
            <person name="Reva O.N."/>
            <person name="Martinez-Gomariz M."/>
            <person name="Tran H."/>
            <person name="Ferrer M."/>
            <person name="Savchenko A."/>
            <person name="Yakunin A.F."/>
            <person name="Yakimov M.M."/>
            <person name="Golyshina O.V."/>
            <person name="Reinhardt R."/>
            <person name="Golyshin P.N."/>
        </authorList>
    </citation>
    <scope>NUCLEOTIDE SEQUENCE [LARGE SCALE GENOMIC DNA]</scope>
</reference>
<dbReference type="STRING" id="698738.OLEAN_C29810"/>
<comment type="subcellular location">
    <subcellularLocation>
        <location evidence="2 19">Cell membrane</location>
        <topology evidence="2 19">Multi-pass membrane protein</topology>
    </subcellularLocation>
</comment>
<comment type="function">
    <text evidence="14 19">Joins adenosylcobinamide-GDP and alpha-ribazole to generate adenosylcobalamin (Ado-cobalamin). Also synthesizes adenosylcobalamin 5'-phosphate from adenosylcobinamide-GDP and alpha-ribazole 5'-phosphate.</text>
</comment>
<name>R4YPZ3_OLEAN</name>
<dbReference type="OrthoDB" id="9794626at2"/>
<proteinExistence type="inferred from homology"/>
<feature type="transmembrane region" description="Helical" evidence="19">
    <location>
        <begin position="231"/>
        <end position="248"/>
    </location>
</feature>
<evidence type="ECO:0000256" key="1">
    <source>
        <dbReference type="ARBA" id="ARBA00001946"/>
    </source>
</evidence>
<keyword evidence="7 19" id="KW-1003">Cell membrane</keyword>
<evidence type="ECO:0000313" key="21">
    <source>
        <dbReference type="Proteomes" id="UP000032749"/>
    </source>
</evidence>
<feature type="transmembrane region" description="Helical" evidence="19">
    <location>
        <begin position="137"/>
        <end position="160"/>
    </location>
</feature>
<evidence type="ECO:0000256" key="16">
    <source>
        <dbReference type="ARBA" id="ARBA00032853"/>
    </source>
</evidence>
<comment type="cofactor">
    <cofactor evidence="1 19">
        <name>Mg(2+)</name>
        <dbReference type="ChEBI" id="CHEBI:18420"/>
    </cofactor>
</comment>
<accession>R4YPZ3</accession>
<feature type="transmembrane region" description="Helical" evidence="19">
    <location>
        <begin position="209"/>
        <end position="225"/>
    </location>
</feature>
<keyword evidence="13 19" id="KW-0472">Membrane</keyword>
<evidence type="ECO:0000256" key="6">
    <source>
        <dbReference type="ARBA" id="ARBA00015850"/>
    </source>
</evidence>
<dbReference type="GO" id="GO:0008818">
    <property type="term" value="F:cobalamin 5'-phosphate synthase activity"/>
    <property type="evidence" value="ECO:0007669"/>
    <property type="project" value="UniProtKB-UniRule"/>
</dbReference>
<evidence type="ECO:0000256" key="8">
    <source>
        <dbReference type="ARBA" id="ARBA00022573"/>
    </source>
</evidence>
<dbReference type="HAMAP" id="MF_00719">
    <property type="entry name" value="CobS"/>
    <property type="match status" value="1"/>
</dbReference>
<dbReference type="Pfam" id="PF02654">
    <property type="entry name" value="CobS"/>
    <property type="match status" value="1"/>
</dbReference>
<keyword evidence="10 19" id="KW-0812">Transmembrane</keyword>
<dbReference type="GO" id="GO:0051073">
    <property type="term" value="F:adenosylcobinamide-GDP ribazoletransferase activity"/>
    <property type="evidence" value="ECO:0007669"/>
    <property type="project" value="UniProtKB-UniRule"/>
</dbReference>
<evidence type="ECO:0000313" key="20">
    <source>
        <dbReference type="EMBL" id="CCK77157.1"/>
    </source>
</evidence>
<evidence type="ECO:0000256" key="14">
    <source>
        <dbReference type="ARBA" id="ARBA00025228"/>
    </source>
</evidence>
<dbReference type="PATRIC" id="fig|698738.3.peg.3095"/>
<comment type="catalytic activity">
    <reaction evidence="17 19">
        <text>alpha-ribazole + adenosylcob(III)inamide-GDP = adenosylcob(III)alamin + GMP + H(+)</text>
        <dbReference type="Rhea" id="RHEA:16049"/>
        <dbReference type="ChEBI" id="CHEBI:10329"/>
        <dbReference type="ChEBI" id="CHEBI:15378"/>
        <dbReference type="ChEBI" id="CHEBI:18408"/>
        <dbReference type="ChEBI" id="CHEBI:58115"/>
        <dbReference type="ChEBI" id="CHEBI:60487"/>
        <dbReference type="EC" id="2.7.8.26"/>
    </reaction>
</comment>
<evidence type="ECO:0000256" key="11">
    <source>
        <dbReference type="ARBA" id="ARBA00022842"/>
    </source>
</evidence>
<dbReference type="Proteomes" id="UP000032749">
    <property type="component" value="Chromosome"/>
</dbReference>
<keyword evidence="9 19" id="KW-0808">Transferase</keyword>
<dbReference type="EC" id="2.7.8.26" evidence="5 19"/>
<protein>
    <recommendedName>
        <fullName evidence="6 19">Adenosylcobinamide-GDP ribazoletransferase</fullName>
        <ecNumber evidence="5 19">2.7.8.26</ecNumber>
    </recommendedName>
    <alternativeName>
        <fullName evidence="16 19">Cobalamin synthase</fullName>
    </alternativeName>
    <alternativeName>
        <fullName evidence="15 19">Cobalamin-5'-phosphate synthase</fullName>
    </alternativeName>
</protein>
<evidence type="ECO:0000256" key="19">
    <source>
        <dbReference type="HAMAP-Rule" id="MF_00719"/>
    </source>
</evidence>
<feature type="transmembrane region" description="Helical" evidence="19">
    <location>
        <begin position="89"/>
        <end position="108"/>
    </location>
</feature>
<feature type="transmembrane region" description="Helical" evidence="19">
    <location>
        <begin position="43"/>
        <end position="69"/>
    </location>
</feature>
<dbReference type="InterPro" id="IPR003805">
    <property type="entry name" value="CobS"/>
</dbReference>
<dbReference type="GO" id="GO:0005886">
    <property type="term" value="C:plasma membrane"/>
    <property type="evidence" value="ECO:0007669"/>
    <property type="project" value="UniProtKB-SubCell"/>
</dbReference>
<dbReference type="AlphaFoldDB" id="R4YPZ3"/>
<keyword evidence="12 19" id="KW-1133">Transmembrane helix</keyword>
<evidence type="ECO:0000256" key="3">
    <source>
        <dbReference type="ARBA" id="ARBA00004663"/>
    </source>
</evidence>
<gene>
    <name evidence="19 20" type="primary">cobS</name>
    <name evidence="20" type="ORF">OLEAN_C29810</name>
</gene>
<evidence type="ECO:0000256" key="5">
    <source>
        <dbReference type="ARBA" id="ARBA00013200"/>
    </source>
</evidence>
<evidence type="ECO:0000256" key="9">
    <source>
        <dbReference type="ARBA" id="ARBA00022679"/>
    </source>
</evidence>
<comment type="catalytic activity">
    <reaction evidence="18 19">
        <text>alpha-ribazole 5'-phosphate + adenosylcob(III)inamide-GDP = adenosylcob(III)alamin 5'-phosphate + GMP + H(+)</text>
        <dbReference type="Rhea" id="RHEA:23560"/>
        <dbReference type="ChEBI" id="CHEBI:15378"/>
        <dbReference type="ChEBI" id="CHEBI:57918"/>
        <dbReference type="ChEBI" id="CHEBI:58115"/>
        <dbReference type="ChEBI" id="CHEBI:60487"/>
        <dbReference type="ChEBI" id="CHEBI:60493"/>
        <dbReference type="EC" id="2.7.8.26"/>
    </reaction>
</comment>
<evidence type="ECO:0000256" key="10">
    <source>
        <dbReference type="ARBA" id="ARBA00022692"/>
    </source>
</evidence>
<evidence type="ECO:0000256" key="12">
    <source>
        <dbReference type="ARBA" id="ARBA00022989"/>
    </source>
</evidence>
<comment type="pathway">
    <text evidence="3 19">Cofactor biosynthesis; adenosylcobalamin biosynthesis; adenosylcobalamin from cob(II)yrinate a,c-diamide: step 7/7.</text>
</comment>
<feature type="transmembrane region" description="Helical" evidence="19">
    <location>
        <begin position="12"/>
        <end position="31"/>
    </location>
</feature>
<keyword evidence="11 19" id="KW-0460">Magnesium</keyword>
<dbReference type="GO" id="GO:0009236">
    <property type="term" value="P:cobalamin biosynthetic process"/>
    <property type="evidence" value="ECO:0007669"/>
    <property type="project" value="UniProtKB-UniRule"/>
</dbReference>
<dbReference type="EMBL" id="FO203512">
    <property type="protein sequence ID" value="CCK77157.1"/>
    <property type="molecule type" value="Genomic_DNA"/>
</dbReference>
<dbReference type="UniPathway" id="UPA00148">
    <property type="reaction ID" value="UER00238"/>
</dbReference>
<evidence type="ECO:0000256" key="13">
    <source>
        <dbReference type="ARBA" id="ARBA00023136"/>
    </source>
</evidence>